<sequence>MERPAEDGGERGTMEPLDLWKPNVPRIYDYFLGGKDNFAHDREIMEEVRRYVPDAPLLARENRAFLRRAVRLLAASGVRQFIDVGSGMPVEGDTHQNTHEIAQHIDPDSRVAYVDIDPVVASHGRALLGKSPGVAVVQGDVRRPEDLLADPELREVIDFDEPVAVIMLLLLHFIEDEEDPAGIVARLRASMAPGSHLVVSHSTSEFDTDGRVQKAADVYRKANSPLTLRDRAGILRLFDGFDLLEPGLTTLSLWRPEPAPGPGWHQRPDTGVPPGAEHQWIYAGVGRRP</sequence>
<dbReference type="EMBL" id="BAAAPF010000004">
    <property type="protein sequence ID" value="GAA2108501.1"/>
    <property type="molecule type" value="Genomic_DNA"/>
</dbReference>
<dbReference type="CDD" id="cd02440">
    <property type="entry name" value="AdoMet_MTases"/>
    <property type="match status" value="1"/>
</dbReference>
<organism evidence="1 2">
    <name type="scientific">Streptomyces synnematoformans</name>
    <dbReference type="NCBI Taxonomy" id="415721"/>
    <lineage>
        <taxon>Bacteria</taxon>
        <taxon>Bacillati</taxon>
        <taxon>Actinomycetota</taxon>
        <taxon>Actinomycetes</taxon>
        <taxon>Kitasatosporales</taxon>
        <taxon>Streptomycetaceae</taxon>
        <taxon>Streptomyces</taxon>
    </lineage>
</organism>
<evidence type="ECO:0000313" key="1">
    <source>
        <dbReference type="EMBL" id="GAA2108501.1"/>
    </source>
</evidence>
<reference evidence="1 2" key="1">
    <citation type="journal article" date="2019" name="Int. J. Syst. Evol. Microbiol.">
        <title>The Global Catalogue of Microorganisms (GCM) 10K type strain sequencing project: providing services to taxonomists for standard genome sequencing and annotation.</title>
        <authorList>
            <consortium name="The Broad Institute Genomics Platform"/>
            <consortium name="The Broad Institute Genome Sequencing Center for Infectious Disease"/>
            <person name="Wu L."/>
            <person name="Ma J."/>
        </authorList>
    </citation>
    <scope>NUCLEOTIDE SEQUENCE [LARGE SCALE GENOMIC DNA]</scope>
    <source>
        <strain evidence="1 2">JCM 15481</strain>
    </source>
</reference>
<dbReference type="PIRSF" id="PIRSF017393">
    <property type="entry name" value="MTase_SAV2177"/>
    <property type="match status" value="1"/>
</dbReference>
<keyword evidence="1" id="KW-0489">Methyltransferase</keyword>
<keyword evidence="2" id="KW-1185">Reference proteome</keyword>
<dbReference type="Proteomes" id="UP001500443">
    <property type="component" value="Unassembled WGS sequence"/>
</dbReference>
<dbReference type="GO" id="GO:0008168">
    <property type="term" value="F:methyltransferase activity"/>
    <property type="evidence" value="ECO:0007669"/>
    <property type="project" value="UniProtKB-KW"/>
</dbReference>
<dbReference type="SUPFAM" id="SSF53335">
    <property type="entry name" value="S-adenosyl-L-methionine-dependent methyltransferases"/>
    <property type="match status" value="1"/>
</dbReference>
<dbReference type="GO" id="GO:0032259">
    <property type="term" value="P:methylation"/>
    <property type="evidence" value="ECO:0007669"/>
    <property type="project" value="UniProtKB-KW"/>
</dbReference>
<proteinExistence type="predicted"/>
<keyword evidence="1" id="KW-0808">Transferase</keyword>
<accession>A0ABN2XAN2</accession>
<dbReference type="InterPro" id="IPR006764">
    <property type="entry name" value="SAM_dep_MeTrfase_SAV2177_type"/>
</dbReference>
<gene>
    <name evidence="1" type="ORF">GCM10009802_04330</name>
</gene>
<comment type="caution">
    <text evidence="1">The sequence shown here is derived from an EMBL/GenBank/DDBJ whole genome shotgun (WGS) entry which is preliminary data.</text>
</comment>
<evidence type="ECO:0000313" key="2">
    <source>
        <dbReference type="Proteomes" id="UP001500443"/>
    </source>
</evidence>
<dbReference type="Gene3D" id="3.40.50.150">
    <property type="entry name" value="Vaccinia Virus protein VP39"/>
    <property type="match status" value="1"/>
</dbReference>
<dbReference type="InterPro" id="IPR029063">
    <property type="entry name" value="SAM-dependent_MTases_sf"/>
</dbReference>
<name>A0ABN2XAN2_9ACTN</name>
<dbReference type="Pfam" id="PF04672">
    <property type="entry name" value="Methyltransf_19"/>
    <property type="match status" value="1"/>
</dbReference>
<protein>
    <submittedName>
        <fullName evidence="1">SAM-dependent methyltransferase</fullName>
    </submittedName>
</protein>